<dbReference type="EMBL" id="PGOL01002863">
    <property type="protein sequence ID" value="PKI44576.1"/>
    <property type="molecule type" value="Genomic_DNA"/>
</dbReference>
<dbReference type="PANTHER" id="PTHR32108:SF9">
    <property type="entry name" value="REVERSE TRANSCRIPTASE RNASE H-LIKE DOMAIN-CONTAINING PROTEIN"/>
    <property type="match status" value="1"/>
</dbReference>
<feature type="compositionally biased region" description="Basic residues" evidence="7">
    <location>
        <begin position="87"/>
        <end position="102"/>
    </location>
</feature>
<dbReference type="SUPFAM" id="SSF56672">
    <property type="entry name" value="DNA/RNA polymerases"/>
    <property type="match status" value="1"/>
</dbReference>
<dbReference type="PANTHER" id="PTHR32108">
    <property type="entry name" value="DNA-DIRECTED RNA POLYMERASE SUBUNIT ALPHA"/>
    <property type="match status" value="1"/>
</dbReference>
<keyword evidence="3" id="KW-0540">Nuclease</keyword>
<gene>
    <name evidence="9" type="ORF">CRG98_035037</name>
</gene>
<reference evidence="9 10" key="1">
    <citation type="submission" date="2017-11" db="EMBL/GenBank/DDBJ databases">
        <title>De-novo sequencing of pomegranate (Punica granatum L.) genome.</title>
        <authorList>
            <person name="Akparov Z."/>
            <person name="Amiraslanov A."/>
            <person name="Hajiyeva S."/>
            <person name="Abbasov M."/>
            <person name="Kaur K."/>
            <person name="Hamwieh A."/>
            <person name="Solovyev V."/>
            <person name="Salamov A."/>
            <person name="Braich B."/>
            <person name="Kosarev P."/>
            <person name="Mahmoud A."/>
            <person name="Hajiyev E."/>
            <person name="Babayeva S."/>
            <person name="Izzatullayeva V."/>
            <person name="Mammadov A."/>
            <person name="Mammadov A."/>
            <person name="Sharifova S."/>
            <person name="Ojaghi J."/>
            <person name="Eynullazada K."/>
            <person name="Bayramov B."/>
            <person name="Abdulazimova A."/>
            <person name="Shahmuradov I."/>
        </authorList>
    </citation>
    <scope>NUCLEOTIDE SEQUENCE [LARGE SCALE GENOMIC DNA]</scope>
    <source>
        <strain evidence="10">cv. AG2017</strain>
        <tissue evidence="9">Leaf</tissue>
    </source>
</reference>
<evidence type="ECO:0000256" key="2">
    <source>
        <dbReference type="ARBA" id="ARBA00022695"/>
    </source>
</evidence>
<dbReference type="InterPro" id="IPR043502">
    <property type="entry name" value="DNA/RNA_pol_sf"/>
</dbReference>
<dbReference type="GO" id="GO:0004519">
    <property type="term" value="F:endonuclease activity"/>
    <property type="evidence" value="ECO:0007669"/>
    <property type="project" value="UniProtKB-KW"/>
</dbReference>
<feature type="region of interest" description="Disordered" evidence="7">
    <location>
        <begin position="217"/>
        <end position="256"/>
    </location>
</feature>
<dbReference type="GO" id="GO:0016787">
    <property type="term" value="F:hydrolase activity"/>
    <property type="evidence" value="ECO:0007669"/>
    <property type="project" value="UniProtKB-KW"/>
</dbReference>
<feature type="region of interest" description="Disordered" evidence="7">
    <location>
        <begin position="1"/>
        <end position="116"/>
    </location>
</feature>
<evidence type="ECO:0000256" key="3">
    <source>
        <dbReference type="ARBA" id="ARBA00022722"/>
    </source>
</evidence>
<keyword evidence="1" id="KW-0808">Transferase</keyword>
<protein>
    <recommendedName>
        <fullName evidence="8">Reverse transcriptase RNase H-like domain-containing protein</fullName>
    </recommendedName>
</protein>
<dbReference type="Pfam" id="PF17917">
    <property type="entry name" value="RT_RNaseH"/>
    <property type="match status" value="1"/>
</dbReference>
<evidence type="ECO:0000259" key="8">
    <source>
        <dbReference type="Pfam" id="PF17917"/>
    </source>
</evidence>
<evidence type="ECO:0000256" key="7">
    <source>
        <dbReference type="SAM" id="MobiDB-lite"/>
    </source>
</evidence>
<feature type="compositionally biased region" description="Polar residues" evidence="7">
    <location>
        <begin position="60"/>
        <end position="69"/>
    </location>
</feature>
<feature type="compositionally biased region" description="Basic and acidic residues" evidence="7">
    <location>
        <begin position="532"/>
        <end position="541"/>
    </location>
</feature>
<feature type="region of interest" description="Disordered" evidence="7">
    <location>
        <begin position="656"/>
        <end position="675"/>
    </location>
</feature>
<feature type="compositionally biased region" description="Pro residues" evidence="7">
    <location>
        <begin position="589"/>
        <end position="604"/>
    </location>
</feature>
<keyword evidence="10" id="KW-1185">Reference proteome</keyword>
<keyword evidence="4" id="KW-0255">Endonuclease</keyword>
<feature type="compositionally biased region" description="Polar residues" evidence="7">
    <location>
        <begin position="21"/>
        <end position="33"/>
    </location>
</feature>
<feature type="domain" description="Reverse transcriptase RNase H-like" evidence="8">
    <location>
        <begin position="1173"/>
        <end position="1277"/>
    </location>
</feature>
<evidence type="ECO:0000256" key="4">
    <source>
        <dbReference type="ARBA" id="ARBA00022759"/>
    </source>
</evidence>
<proteinExistence type="predicted"/>
<evidence type="ECO:0000313" key="9">
    <source>
        <dbReference type="EMBL" id="PKI44576.1"/>
    </source>
</evidence>
<evidence type="ECO:0000256" key="6">
    <source>
        <dbReference type="ARBA" id="ARBA00022918"/>
    </source>
</evidence>
<evidence type="ECO:0000256" key="5">
    <source>
        <dbReference type="ARBA" id="ARBA00022801"/>
    </source>
</evidence>
<comment type="caution">
    <text evidence="9">The sequence shown here is derived from an EMBL/GenBank/DDBJ whole genome shotgun (WGS) entry which is preliminary data.</text>
</comment>
<feature type="region of interest" description="Disordered" evidence="7">
    <location>
        <begin position="532"/>
        <end position="570"/>
    </location>
</feature>
<dbReference type="Gene3D" id="3.10.20.370">
    <property type="match status" value="1"/>
</dbReference>
<name>A0A2I0IMH1_PUNGR</name>
<dbReference type="STRING" id="22663.A0A2I0IMH1"/>
<feature type="compositionally biased region" description="Polar residues" evidence="7">
    <location>
        <begin position="911"/>
        <end position="936"/>
    </location>
</feature>
<dbReference type="Gene3D" id="3.10.10.10">
    <property type="entry name" value="HIV Type 1 Reverse Transcriptase, subunit A, domain 1"/>
    <property type="match status" value="1"/>
</dbReference>
<feature type="region of interest" description="Disordered" evidence="7">
    <location>
        <begin position="911"/>
        <end position="949"/>
    </location>
</feature>
<feature type="region of interest" description="Disordered" evidence="7">
    <location>
        <begin position="583"/>
        <end position="620"/>
    </location>
</feature>
<evidence type="ECO:0000313" key="10">
    <source>
        <dbReference type="Proteomes" id="UP000233551"/>
    </source>
</evidence>
<sequence>MDRPAPGLRLETITPPRAFPSRQTAYLSASNGPNLHPRLPQDSYRFGRSTANGTLAPYSVCTSSSTPPTKSEHSPPHQYTWPGSIRRDRHRRNGPRTPRLPKLHLPPLPKPKAPPKRLCAQSYGPLGRNETGFVANSSTLERRSRTTGSFRRSDRNWRRTVTRLANDLGWRKRIESISPKKSTHRFRLILNHLRRMLHRLRLLQAYSRQLLALLRGPNHASSSSTPPPGQGPTVNPGHWVPPTQAPENTDAPAPPTLRTSMAHPFTSPFPPPPAPTAVPLPPAAFLTSDQVLSAPPPISIPAPAMVYTVPPPTVFPAPSAPAPTHLQSTELPPYPSLQPHVGLSYQAPPPINTTFPEPSTPTHAAQFASPTHFFPEADAEQERRLKRMEETIRALQANDARPDARYGDCSLFPGMRLPSNFKIPEFKTYGDLSRKFIDQYRYCAKAPPTLLELSTKEMARGQRFEEYGTKWRAQAAKHIPPISEAQQVQLFHSTLRGIYYSHLLAHTSSFSDLIEAGKKLDLGIKLERMEVPASKGEESSKKVPATSPSSGRRRGKEHQPQSIYYSAPPVPPTMTLEPYGHYTLASAQPPQPRPPVSRAPPPAQQNPTSQGPQADSKVPWTYEGSIGSVEQQFSVMGVTRSGRVYENPAIRNKGKAPATEVGAVPESSPFPSKKVTEEEAEAFMKIVKASEYKKVEQMAKSPTHVSLLALLLGSEPHREALLRVLTTAQVPKGTPPDRIDETVGSIFSNTISFSDDELQSEGWSHSRALHIVCKCNNYIIGRVMIDNGSALNVCPVTILKQMNVDLNRVRPSKTAVLDIPNAFSLLLGRPWIYSVGSVPSSLHQRLKFIVEEKLITERFSYATITFPAPASGSADKGSAALLKSKSTSTGGDSAFAPPVMKSSRPAGATTFIASPHTTGGSTGALQSSRYRTSSPGLHTPSGAPLTALPRTPTTLLPLRQPWTRLHSNPNPRHFDSNPFQEHLGEPQPIYFEEGLPEDSQVPEIEESLRRLEDHQITSVEPIEEINMGTEEEPRTLKIGTALDPTQRTRMIDFLKEYQEVFAWSYADMPGLDPSIVEHFLPLDTEKFPPKRQQLRRQRASLLLRIKEEVVKQINAGFLEVFNYSEWVANIVPVEKKDGRVRVYVDYRDLNKASPKDNFPLPHIDPPILIPPAPNRPLILYLTVRRQSLGCMLGQEDESTRTERVIYYLSKKFTEGESNYPEIEKMCCALVWVMQRLRQYTLYHTICLLSKADPLRYLLDSPFSMRNIAKWRCQLMEYDIEYVPRTSIKGQAIADHLAEFPIDDDTPINTDFPNEGILQI</sequence>
<keyword evidence="2" id="KW-0548">Nucleotidyltransferase</keyword>
<keyword evidence="5" id="KW-0378">Hydrolase</keyword>
<accession>A0A2I0IMH1</accession>
<keyword evidence="6" id="KW-0695">RNA-directed DNA polymerase</keyword>
<dbReference type="Proteomes" id="UP000233551">
    <property type="component" value="Unassembled WGS sequence"/>
</dbReference>
<evidence type="ECO:0000256" key="1">
    <source>
        <dbReference type="ARBA" id="ARBA00022679"/>
    </source>
</evidence>
<organism evidence="9 10">
    <name type="scientific">Punica granatum</name>
    <name type="common">Pomegranate</name>
    <dbReference type="NCBI Taxonomy" id="22663"/>
    <lineage>
        <taxon>Eukaryota</taxon>
        <taxon>Viridiplantae</taxon>
        <taxon>Streptophyta</taxon>
        <taxon>Embryophyta</taxon>
        <taxon>Tracheophyta</taxon>
        <taxon>Spermatophyta</taxon>
        <taxon>Magnoliopsida</taxon>
        <taxon>eudicotyledons</taxon>
        <taxon>Gunneridae</taxon>
        <taxon>Pentapetalae</taxon>
        <taxon>rosids</taxon>
        <taxon>malvids</taxon>
        <taxon>Myrtales</taxon>
        <taxon>Lythraceae</taxon>
        <taxon>Punica</taxon>
    </lineage>
</organism>
<dbReference type="GO" id="GO:0003964">
    <property type="term" value="F:RNA-directed DNA polymerase activity"/>
    <property type="evidence" value="ECO:0007669"/>
    <property type="project" value="UniProtKB-KW"/>
</dbReference>
<feature type="non-terminal residue" evidence="9">
    <location>
        <position position="1319"/>
    </location>
</feature>
<dbReference type="InterPro" id="IPR041373">
    <property type="entry name" value="RT_RNaseH"/>
</dbReference>